<dbReference type="EMBL" id="CP012401">
    <property type="protein sequence ID" value="ALG70091.1"/>
    <property type="molecule type" value="Genomic_DNA"/>
</dbReference>
<reference evidence="3" key="1">
    <citation type="submission" date="2015-08" db="EMBL/GenBank/DDBJ databases">
        <title>Complete Genome Sequence of Azospirillum thiophilum BV-S.</title>
        <authorList>
            <person name="Fomenkov A."/>
            <person name="Vincze T."/>
            <person name="Grabovich M."/>
            <person name="Dubinina G."/>
            <person name="Orlova M."/>
            <person name="Belousova E."/>
            <person name="Roberts R.J."/>
        </authorList>
    </citation>
    <scope>NUCLEOTIDE SEQUENCE [LARGE SCALE GENOMIC DNA]</scope>
    <source>
        <strain evidence="3">BV-S</strain>
    </source>
</reference>
<accession>A0AAC9EX33</accession>
<keyword evidence="1" id="KW-0812">Transmembrane</keyword>
<keyword evidence="1" id="KW-1133">Transmembrane helix</keyword>
<name>A0AAC9EX33_9PROT</name>
<keyword evidence="3" id="KW-1185">Reference proteome</keyword>
<protein>
    <submittedName>
        <fullName evidence="2">Uncharacterized protein</fullName>
    </submittedName>
</protein>
<proteinExistence type="predicted"/>
<evidence type="ECO:0000313" key="3">
    <source>
        <dbReference type="Proteomes" id="UP000069935"/>
    </source>
</evidence>
<dbReference type="Proteomes" id="UP000069935">
    <property type="component" value="Chromosome 1"/>
</dbReference>
<organism evidence="2 3">
    <name type="scientific">Azospirillum thiophilum</name>
    <dbReference type="NCBI Taxonomy" id="528244"/>
    <lineage>
        <taxon>Bacteria</taxon>
        <taxon>Pseudomonadati</taxon>
        <taxon>Pseudomonadota</taxon>
        <taxon>Alphaproteobacteria</taxon>
        <taxon>Rhodospirillales</taxon>
        <taxon>Azospirillaceae</taxon>
        <taxon>Azospirillum</taxon>
    </lineage>
</organism>
<reference evidence="2 3" key="2">
    <citation type="journal article" date="2016" name="Genome Announc.">
        <title>Complete Genome Sequence of a Strain of Azospirillum thiophilum Isolated from a Sulfide Spring.</title>
        <authorList>
            <person name="Fomenkov A."/>
            <person name="Vincze T."/>
            <person name="Grabovich M."/>
            <person name="Anton B.P."/>
            <person name="Dubinina G."/>
            <person name="Orlova M."/>
            <person name="Belousova E."/>
            <person name="Roberts R.J."/>
        </authorList>
    </citation>
    <scope>NUCLEOTIDE SEQUENCE [LARGE SCALE GENOMIC DNA]</scope>
    <source>
        <strain evidence="2 3">BV-S</strain>
    </source>
</reference>
<sequence length="98" mass="10422">MNTQTAIVVSAAILGGSVLYGLVGRPPSNVGQFQMVKAGDTSVWVLDSATGSLQVCGYSTHTPTAERPAIKRCFMVERDRYLTDAEVGITPPEPPRGK</sequence>
<keyword evidence="1" id="KW-0472">Membrane</keyword>
<dbReference type="KEGG" id="ati:AL072_03225"/>
<gene>
    <name evidence="2" type="ORF">AL072_03225</name>
</gene>
<evidence type="ECO:0000256" key="1">
    <source>
        <dbReference type="SAM" id="Phobius"/>
    </source>
</evidence>
<dbReference type="AlphaFoldDB" id="A0AAC9EX33"/>
<feature type="transmembrane region" description="Helical" evidence="1">
    <location>
        <begin position="6"/>
        <end position="23"/>
    </location>
</feature>
<evidence type="ECO:0000313" key="2">
    <source>
        <dbReference type="EMBL" id="ALG70091.1"/>
    </source>
</evidence>
<dbReference type="RefSeq" id="WP_045581539.1">
    <property type="nucleotide sequence ID" value="NZ_CP012401.1"/>
</dbReference>